<proteinExistence type="predicted"/>
<feature type="transmembrane region" description="Helical" evidence="2">
    <location>
        <begin position="12"/>
        <end position="31"/>
    </location>
</feature>
<accession>A0ABN6XC66</accession>
<organism evidence="3 4">
    <name type="scientific">Paraoerskovia sediminicola</name>
    <dbReference type="NCBI Taxonomy" id="1138587"/>
    <lineage>
        <taxon>Bacteria</taxon>
        <taxon>Bacillati</taxon>
        <taxon>Actinomycetota</taxon>
        <taxon>Actinomycetes</taxon>
        <taxon>Micrococcales</taxon>
        <taxon>Cellulomonadaceae</taxon>
        <taxon>Paraoerskovia</taxon>
    </lineage>
</organism>
<gene>
    <name evidence="3" type="ORF">GCM10025865_17250</name>
</gene>
<feature type="compositionally biased region" description="Basic residues" evidence="1">
    <location>
        <begin position="142"/>
        <end position="153"/>
    </location>
</feature>
<keyword evidence="2" id="KW-0472">Membrane</keyword>
<sequence>MIGLLPFDWRLLVGTAAGTALLGALLSALLLRPGPHLPRAAVRPRPRAALEMFRVRRQRLVNIGYLGHMWELYAMWAWFATFLLAAQGSQVGDVGPAVGIAVFGAIGVGGSPAAWSGVVSPTASGGRGPPRPRCGSAGRAACSRRSRSSPRSR</sequence>
<keyword evidence="2" id="KW-0812">Transmembrane</keyword>
<dbReference type="Proteomes" id="UP001321475">
    <property type="component" value="Chromosome"/>
</dbReference>
<reference evidence="4" key="1">
    <citation type="journal article" date="2019" name="Int. J. Syst. Evol. Microbiol.">
        <title>The Global Catalogue of Microorganisms (GCM) 10K type strain sequencing project: providing services to taxonomists for standard genome sequencing and annotation.</title>
        <authorList>
            <consortium name="The Broad Institute Genomics Platform"/>
            <consortium name="The Broad Institute Genome Sequencing Center for Infectious Disease"/>
            <person name="Wu L."/>
            <person name="Ma J."/>
        </authorList>
    </citation>
    <scope>NUCLEOTIDE SEQUENCE [LARGE SCALE GENOMIC DNA]</scope>
    <source>
        <strain evidence="4">NBRC 108565</strain>
    </source>
</reference>
<dbReference type="EMBL" id="AP027729">
    <property type="protein sequence ID" value="BDZ42426.1"/>
    <property type="molecule type" value="Genomic_DNA"/>
</dbReference>
<name>A0ABN6XC66_9CELL</name>
<dbReference type="Gene3D" id="1.20.1250.20">
    <property type="entry name" value="MFS general substrate transporter like domains"/>
    <property type="match status" value="1"/>
</dbReference>
<evidence type="ECO:0000256" key="1">
    <source>
        <dbReference type="SAM" id="MobiDB-lite"/>
    </source>
</evidence>
<dbReference type="InterPro" id="IPR036259">
    <property type="entry name" value="MFS_trans_sf"/>
</dbReference>
<evidence type="ECO:0000256" key="2">
    <source>
        <dbReference type="SAM" id="Phobius"/>
    </source>
</evidence>
<evidence type="ECO:0000313" key="4">
    <source>
        <dbReference type="Proteomes" id="UP001321475"/>
    </source>
</evidence>
<feature type="region of interest" description="Disordered" evidence="1">
    <location>
        <begin position="120"/>
        <end position="153"/>
    </location>
</feature>
<protein>
    <submittedName>
        <fullName evidence="3">Uncharacterized protein</fullName>
    </submittedName>
</protein>
<dbReference type="SUPFAM" id="SSF103473">
    <property type="entry name" value="MFS general substrate transporter"/>
    <property type="match status" value="1"/>
</dbReference>
<feature type="transmembrane region" description="Helical" evidence="2">
    <location>
        <begin position="63"/>
        <end position="85"/>
    </location>
</feature>
<keyword evidence="2" id="KW-1133">Transmembrane helix</keyword>
<keyword evidence="4" id="KW-1185">Reference proteome</keyword>
<feature type="transmembrane region" description="Helical" evidence="2">
    <location>
        <begin position="97"/>
        <end position="118"/>
    </location>
</feature>
<evidence type="ECO:0000313" key="3">
    <source>
        <dbReference type="EMBL" id="BDZ42426.1"/>
    </source>
</evidence>